<evidence type="ECO:0000256" key="4">
    <source>
        <dbReference type="ARBA" id="ARBA00022842"/>
    </source>
</evidence>
<dbReference type="Pfam" id="PF04055">
    <property type="entry name" value="Radical_SAM"/>
    <property type="match status" value="1"/>
</dbReference>
<dbReference type="InterPro" id="IPR007197">
    <property type="entry name" value="rSAM"/>
</dbReference>
<keyword evidence="4 8" id="KW-0460">Magnesium</keyword>
<keyword evidence="11" id="KW-1185">Reference proteome</keyword>
<evidence type="ECO:0000256" key="5">
    <source>
        <dbReference type="ARBA" id="ARBA00023004"/>
    </source>
</evidence>
<proteinExistence type="inferred from homology"/>
<evidence type="ECO:0000313" key="11">
    <source>
        <dbReference type="Proteomes" id="UP000315648"/>
    </source>
</evidence>
<evidence type="ECO:0000256" key="7">
    <source>
        <dbReference type="ARBA" id="ARBA00023239"/>
    </source>
</evidence>
<protein>
    <recommendedName>
        <fullName evidence="8">7-carboxy-7-deazaguanine synthase</fullName>
        <shortName evidence="8">CDG synthase</shortName>
        <ecNumber evidence="8">4.3.99.3</ecNumber>
    </recommendedName>
    <alternativeName>
        <fullName evidence="8">Queuosine biosynthesis protein QueE</fullName>
    </alternativeName>
</protein>
<keyword evidence="6 8" id="KW-0411">Iron-sulfur</keyword>
<dbReference type="EC" id="4.3.99.3" evidence="8"/>
<dbReference type="EMBL" id="VMBG01000001">
    <property type="protein sequence ID" value="TSJ79675.1"/>
    <property type="molecule type" value="Genomic_DNA"/>
</dbReference>
<dbReference type="SUPFAM" id="SSF102114">
    <property type="entry name" value="Radical SAM enzymes"/>
    <property type="match status" value="1"/>
</dbReference>
<comment type="similarity">
    <text evidence="8">Belongs to the radical SAM superfamily. 7-carboxy-7-deazaguanine synthase family.</text>
</comment>
<dbReference type="InterPro" id="IPR013785">
    <property type="entry name" value="Aldolase_TIM"/>
</dbReference>
<reference evidence="10 11" key="1">
    <citation type="submission" date="2019-07" db="EMBL/GenBank/DDBJ databases">
        <title>Description of 53C-WASEF.</title>
        <authorList>
            <person name="Pitt A."/>
            <person name="Hahn M.W."/>
        </authorList>
    </citation>
    <scope>NUCLEOTIDE SEQUENCE [LARGE SCALE GENOMIC DNA]</scope>
    <source>
        <strain evidence="10 11">53C-WASEF</strain>
    </source>
</reference>
<dbReference type="PANTHER" id="PTHR42836">
    <property type="entry name" value="7-CARBOXY-7-DEAZAGUANINE SYNTHASE"/>
    <property type="match status" value="1"/>
</dbReference>
<evidence type="ECO:0000313" key="10">
    <source>
        <dbReference type="EMBL" id="TSJ79675.1"/>
    </source>
</evidence>
<gene>
    <name evidence="8" type="primary">queE</name>
    <name evidence="10" type="ORF">FPL22_10420</name>
</gene>
<evidence type="ECO:0000256" key="6">
    <source>
        <dbReference type="ARBA" id="ARBA00023014"/>
    </source>
</evidence>
<dbReference type="GO" id="GO:0000287">
    <property type="term" value="F:magnesium ion binding"/>
    <property type="evidence" value="ECO:0007669"/>
    <property type="project" value="UniProtKB-UniRule"/>
</dbReference>
<feature type="domain" description="Radical SAM core" evidence="9">
    <location>
        <begin position="16"/>
        <end position="226"/>
    </location>
</feature>
<dbReference type="CDD" id="cd01335">
    <property type="entry name" value="Radical_SAM"/>
    <property type="match status" value="1"/>
</dbReference>
<organism evidence="10 11">
    <name type="scientific">Rariglobus hedericola</name>
    <dbReference type="NCBI Taxonomy" id="2597822"/>
    <lineage>
        <taxon>Bacteria</taxon>
        <taxon>Pseudomonadati</taxon>
        <taxon>Verrucomicrobiota</taxon>
        <taxon>Opitutia</taxon>
        <taxon>Opitutales</taxon>
        <taxon>Opitutaceae</taxon>
        <taxon>Rariglobus</taxon>
    </lineage>
</organism>
<comment type="cofactor">
    <cofactor evidence="8">
        <name>S-adenosyl-L-methionine</name>
        <dbReference type="ChEBI" id="CHEBI:59789"/>
    </cofactor>
    <text evidence="8">Binds 1 S-adenosyl-L-methionine per subunit.</text>
</comment>
<feature type="binding site" evidence="8">
    <location>
        <begin position="35"/>
        <end position="37"/>
    </location>
    <ligand>
        <name>S-adenosyl-L-methionine</name>
        <dbReference type="ChEBI" id="CHEBI:59789"/>
    </ligand>
</feature>
<dbReference type="Gene3D" id="3.20.20.70">
    <property type="entry name" value="Aldolase class I"/>
    <property type="match status" value="1"/>
</dbReference>
<evidence type="ECO:0000256" key="1">
    <source>
        <dbReference type="ARBA" id="ARBA00022485"/>
    </source>
</evidence>
<keyword evidence="1 8" id="KW-0004">4Fe-4S</keyword>
<feature type="binding site" evidence="8">
    <location>
        <position position="36"/>
    </location>
    <ligand>
        <name>[4Fe-4S] cluster</name>
        <dbReference type="ChEBI" id="CHEBI:49883"/>
        <note>4Fe-4S-S-AdoMet</note>
    </ligand>
</feature>
<name>A0A556QSQ6_9BACT</name>
<dbReference type="PROSITE" id="PS51918">
    <property type="entry name" value="RADICAL_SAM"/>
    <property type="match status" value="1"/>
</dbReference>
<keyword evidence="8" id="KW-0671">Queuosine biosynthesis</keyword>
<dbReference type="HAMAP" id="MF_00917">
    <property type="entry name" value="QueE"/>
    <property type="match status" value="1"/>
</dbReference>
<dbReference type="GO" id="GO:1904047">
    <property type="term" value="F:S-adenosyl-L-methionine binding"/>
    <property type="evidence" value="ECO:0007669"/>
    <property type="project" value="UniProtKB-UniRule"/>
</dbReference>
<comment type="cofactor">
    <cofactor evidence="8">
        <name>[4Fe-4S] cluster</name>
        <dbReference type="ChEBI" id="CHEBI:49883"/>
    </cofactor>
    <text evidence="8">Binds 1 [4Fe-4S] cluster. The cluster is coordinated with 3 cysteines and an exchangeable S-adenosyl-L-methionine.</text>
</comment>
<comment type="catalytic activity">
    <reaction evidence="8">
        <text>6-carboxy-5,6,7,8-tetrahydropterin + H(+) = 7-carboxy-7-carbaguanine + NH4(+)</text>
        <dbReference type="Rhea" id="RHEA:27974"/>
        <dbReference type="ChEBI" id="CHEBI:15378"/>
        <dbReference type="ChEBI" id="CHEBI:28938"/>
        <dbReference type="ChEBI" id="CHEBI:61032"/>
        <dbReference type="ChEBI" id="CHEBI:61036"/>
        <dbReference type="EC" id="4.3.99.3"/>
    </reaction>
</comment>
<dbReference type="GO" id="GO:0016840">
    <property type="term" value="F:carbon-nitrogen lyase activity"/>
    <property type="evidence" value="ECO:0007669"/>
    <property type="project" value="UniProtKB-UniRule"/>
</dbReference>
<feature type="binding site" evidence="8">
    <location>
        <position position="33"/>
    </location>
    <ligand>
        <name>[4Fe-4S] cluster</name>
        <dbReference type="ChEBI" id="CHEBI:49883"/>
        <note>4Fe-4S-S-AdoMet</note>
    </ligand>
</feature>
<keyword evidence="7 8" id="KW-0456">Lyase</keyword>
<comment type="caution">
    <text evidence="10">The sequence shown here is derived from an EMBL/GenBank/DDBJ whole genome shotgun (WGS) entry which is preliminary data.</text>
</comment>
<dbReference type="PIRSF" id="PIRSF000370">
    <property type="entry name" value="QueE"/>
    <property type="match status" value="1"/>
</dbReference>
<dbReference type="Proteomes" id="UP000315648">
    <property type="component" value="Unassembled WGS sequence"/>
</dbReference>
<comment type="caution">
    <text evidence="8">Lacks conserved residue(s) required for the propagation of feature annotation.</text>
</comment>
<sequence length="230" mass="25662">MLISETFYSLQGEGELTGVPSVFLRTSGCNLRCNWCDTPYASWNPEGTERSVADLVAEVQSHPGRHVVLTGGEPMIAKNIRDLAAALRADGRHITIETAATIAPDGIACDLASMSPKLGNSAPDARLSDAWRARHEATRWNPEVLRAWVDGYTYQFKFVVSTPADVEEMETLIASLGRDIPRHKILLMPEAITLDRLRERSAWLGELCKERGYRYAHRLHIELYGNKRGT</sequence>
<dbReference type="SFLD" id="SFLDS00029">
    <property type="entry name" value="Radical_SAM"/>
    <property type="match status" value="1"/>
</dbReference>
<feature type="binding site" evidence="8">
    <location>
        <position position="72"/>
    </location>
    <ligand>
        <name>S-adenosyl-L-methionine</name>
        <dbReference type="ChEBI" id="CHEBI:59789"/>
    </ligand>
</feature>
<keyword evidence="2 8" id="KW-0949">S-adenosyl-L-methionine</keyword>
<comment type="cofactor">
    <cofactor evidence="8">
        <name>Mg(2+)</name>
        <dbReference type="ChEBI" id="CHEBI:18420"/>
    </cofactor>
</comment>
<feature type="binding site" evidence="8">
    <location>
        <begin position="10"/>
        <end position="12"/>
    </location>
    <ligand>
        <name>substrate</name>
    </ligand>
</feature>
<accession>A0A556QSQ6</accession>
<dbReference type="AlphaFoldDB" id="A0A556QSQ6"/>
<evidence type="ECO:0000256" key="2">
    <source>
        <dbReference type="ARBA" id="ARBA00022691"/>
    </source>
</evidence>
<keyword evidence="3 8" id="KW-0479">Metal-binding</keyword>
<dbReference type="RefSeq" id="WP_144230216.1">
    <property type="nucleotide sequence ID" value="NZ_CBCRVV010000012.1"/>
</dbReference>
<feature type="binding site" evidence="8">
    <location>
        <position position="38"/>
    </location>
    <ligand>
        <name>Mg(2+)</name>
        <dbReference type="ChEBI" id="CHEBI:18420"/>
    </ligand>
</feature>
<comment type="function">
    <text evidence="8">Catalyzes the complex heterocyclic radical-mediated conversion of 6-carboxy-5,6,7,8-tetrahydropterin (CPH4) to 7-carboxy-7-deazaguanine (CDG), a step common to the biosynthetic pathways of all 7-deazapurine-containing compounds.</text>
</comment>
<dbReference type="GO" id="GO:0008616">
    <property type="term" value="P:tRNA queuosine(34) biosynthetic process"/>
    <property type="evidence" value="ECO:0007669"/>
    <property type="project" value="UniProtKB-UniRule"/>
</dbReference>
<feature type="binding site" evidence="8">
    <location>
        <position position="29"/>
    </location>
    <ligand>
        <name>[4Fe-4S] cluster</name>
        <dbReference type="ChEBI" id="CHEBI:49883"/>
        <note>4Fe-4S-S-AdoMet</note>
    </ligand>
</feature>
<dbReference type="PANTHER" id="PTHR42836:SF1">
    <property type="entry name" value="7-CARBOXY-7-DEAZAGUANINE SYNTHASE"/>
    <property type="match status" value="1"/>
</dbReference>
<comment type="pathway">
    <text evidence="8">Purine metabolism; 7-cyano-7-deazaguanine biosynthesis.</text>
</comment>
<evidence type="ECO:0000256" key="8">
    <source>
        <dbReference type="HAMAP-Rule" id="MF_00917"/>
    </source>
</evidence>
<comment type="subunit">
    <text evidence="8">Homodimer.</text>
</comment>
<keyword evidence="5 8" id="KW-0408">Iron</keyword>
<feature type="binding site" evidence="8">
    <location>
        <begin position="115"/>
        <end position="117"/>
    </location>
    <ligand>
        <name>S-adenosyl-L-methionine</name>
        <dbReference type="ChEBI" id="CHEBI:59789"/>
    </ligand>
</feature>
<dbReference type="InterPro" id="IPR058240">
    <property type="entry name" value="rSAM_sf"/>
</dbReference>
<feature type="binding site" evidence="8">
    <location>
        <position position="70"/>
    </location>
    <ligand>
        <name>substrate</name>
    </ligand>
</feature>
<dbReference type="GO" id="GO:0051539">
    <property type="term" value="F:4 iron, 4 sulfur cluster binding"/>
    <property type="evidence" value="ECO:0007669"/>
    <property type="project" value="UniProtKB-UniRule"/>
</dbReference>
<dbReference type="InterPro" id="IPR024924">
    <property type="entry name" value="7-CO-7-deazaguanine_synth-like"/>
</dbReference>
<evidence type="ECO:0000256" key="3">
    <source>
        <dbReference type="ARBA" id="ARBA00022723"/>
    </source>
</evidence>
<dbReference type="UniPathway" id="UPA00391"/>
<evidence type="ECO:0000259" key="9">
    <source>
        <dbReference type="PROSITE" id="PS51918"/>
    </source>
</evidence>
<feature type="binding site" evidence="8">
    <location>
        <position position="25"/>
    </location>
    <ligand>
        <name>substrate</name>
    </ligand>
</feature>
<dbReference type="OrthoDB" id="9792276at2"/>